<evidence type="ECO:0000256" key="3">
    <source>
        <dbReference type="ARBA" id="ARBA00022448"/>
    </source>
</evidence>
<dbReference type="GO" id="GO:0005483">
    <property type="term" value="F:soluble NSF attachment protein activity"/>
    <property type="evidence" value="ECO:0007669"/>
    <property type="project" value="TreeGrafter"/>
</dbReference>
<dbReference type="OrthoDB" id="26569at2759"/>
<comment type="caution">
    <text evidence="10">The sequence shown here is derived from an EMBL/GenBank/DDBJ whole genome shotgun (WGS) entry which is preliminary data.</text>
</comment>
<dbReference type="Gene3D" id="1.25.40.10">
    <property type="entry name" value="Tetratricopeptide repeat domain"/>
    <property type="match status" value="2"/>
</dbReference>
<accession>A0A8J2S0B6</accession>
<dbReference type="InterPro" id="IPR000744">
    <property type="entry name" value="NSF_attach"/>
</dbReference>
<comment type="similarity">
    <text evidence="2">Belongs to the SNAP family.</text>
</comment>
<evidence type="ECO:0000256" key="9">
    <source>
        <dbReference type="SAM" id="MobiDB-lite"/>
    </source>
</evidence>
<proteinExistence type="inferred from homology"/>
<evidence type="ECO:0000313" key="10">
    <source>
        <dbReference type="EMBL" id="CAH0110284.1"/>
    </source>
</evidence>
<dbReference type="Pfam" id="PF14938">
    <property type="entry name" value="SNAP"/>
    <property type="match status" value="2"/>
</dbReference>
<dbReference type="InterPro" id="IPR011990">
    <property type="entry name" value="TPR-like_helical_dom_sf"/>
</dbReference>
<gene>
    <name evidence="10" type="ORF">DGAL_LOCUS13847</name>
</gene>
<protein>
    <recommendedName>
        <fullName evidence="7">Gamma-soluble NSF attachment protein</fullName>
    </recommendedName>
    <alternativeName>
        <fullName evidence="8">N-ethylmaleimide-sensitive factor attachment protein gamma</fullName>
    </alternativeName>
</protein>
<name>A0A8J2S0B6_9CRUS</name>
<organism evidence="10 11">
    <name type="scientific">Daphnia galeata</name>
    <dbReference type="NCBI Taxonomy" id="27404"/>
    <lineage>
        <taxon>Eukaryota</taxon>
        <taxon>Metazoa</taxon>
        <taxon>Ecdysozoa</taxon>
        <taxon>Arthropoda</taxon>
        <taxon>Crustacea</taxon>
        <taxon>Branchiopoda</taxon>
        <taxon>Diplostraca</taxon>
        <taxon>Cladocera</taxon>
        <taxon>Anomopoda</taxon>
        <taxon>Daphniidae</taxon>
        <taxon>Daphnia</taxon>
    </lineage>
</organism>
<dbReference type="PANTHER" id="PTHR13768:SF2">
    <property type="entry name" value="GAMMA-SOLUBLE NSF ATTACHMENT PROTEIN"/>
    <property type="match status" value="1"/>
</dbReference>
<dbReference type="AlphaFoldDB" id="A0A8J2S0B6"/>
<evidence type="ECO:0000256" key="7">
    <source>
        <dbReference type="ARBA" id="ARBA00040047"/>
    </source>
</evidence>
<keyword evidence="3" id="KW-0813">Transport</keyword>
<evidence type="ECO:0000256" key="2">
    <source>
        <dbReference type="ARBA" id="ARBA00010050"/>
    </source>
</evidence>
<dbReference type="GO" id="GO:0019905">
    <property type="term" value="F:syntaxin binding"/>
    <property type="evidence" value="ECO:0007669"/>
    <property type="project" value="TreeGrafter"/>
</dbReference>
<sequence length="386" mass="43321">MAAAKKSSEGTDLVQQAEKYLKTSLLKWKPDYELAADSYNKAATCFKTAKELQKAKDCLYKASDCYKQTKAYPFTINSYYKIKQCLRMLNKLNQVLVEFGTQHYSLTCYHETFEHSFFSAAKSLDQAIILLKELQDWKEISIIAHKACQLFQEHGSPDTAALLLDKSAKMIEPHLPEDALILYKRAMEVVMIEDRPRQASEFASRAGRLLVKLGRYEEAINMLSKEMNYHNSGENPAAVGRVLVAVVLLHLAREDVIAAGKAIQEWGGNGQQDELQVAMNLHRAFDSEDAQAAERALADPFIRHMDVEYAKLTRSVPLPKGLSDLENAARPKTNLEDLVDDIPAIDDDDIENEYGGGNRSNNDVESQGKSSEVKYEDDLEEDGGLC</sequence>
<dbReference type="GO" id="GO:0031201">
    <property type="term" value="C:SNARE complex"/>
    <property type="evidence" value="ECO:0007669"/>
    <property type="project" value="TreeGrafter"/>
</dbReference>
<feature type="compositionally biased region" description="Acidic residues" evidence="9">
    <location>
        <begin position="377"/>
        <end position="386"/>
    </location>
</feature>
<evidence type="ECO:0000256" key="5">
    <source>
        <dbReference type="ARBA" id="ARBA00022927"/>
    </source>
</evidence>
<dbReference type="EMBL" id="CAKKLH010000302">
    <property type="protein sequence ID" value="CAH0110284.1"/>
    <property type="molecule type" value="Genomic_DNA"/>
</dbReference>
<dbReference type="GO" id="GO:0006886">
    <property type="term" value="P:intracellular protein transport"/>
    <property type="evidence" value="ECO:0007669"/>
    <property type="project" value="InterPro"/>
</dbReference>
<evidence type="ECO:0000313" key="11">
    <source>
        <dbReference type="Proteomes" id="UP000789390"/>
    </source>
</evidence>
<keyword evidence="6" id="KW-0472">Membrane</keyword>
<evidence type="ECO:0000256" key="4">
    <source>
        <dbReference type="ARBA" id="ARBA00022892"/>
    </source>
</evidence>
<feature type="compositionally biased region" description="Acidic residues" evidence="9">
    <location>
        <begin position="338"/>
        <end position="352"/>
    </location>
</feature>
<dbReference type="PANTHER" id="PTHR13768">
    <property type="entry name" value="SOLUBLE NSF ATTACHMENT PROTEIN SNAP"/>
    <property type="match status" value="1"/>
</dbReference>
<comment type="subcellular location">
    <subcellularLocation>
        <location evidence="1">Membrane</location>
        <topology evidence="1">Peripheral membrane protein</topology>
    </subcellularLocation>
</comment>
<evidence type="ECO:0000256" key="1">
    <source>
        <dbReference type="ARBA" id="ARBA00004170"/>
    </source>
</evidence>
<dbReference type="GO" id="GO:0005774">
    <property type="term" value="C:vacuolar membrane"/>
    <property type="evidence" value="ECO:0007669"/>
    <property type="project" value="TreeGrafter"/>
</dbReference>
<keyword evidence="4" id="KW-0931">ER-Golgi transport</keyword>
<evidence type="ECO:0000256" key="6">
    <source>
        <dbReference type="ARBA" id="ARBA00023136"/>
    </source>
</evidence>
<dbReference type="Proteomes" id="UP000789390">
    <property type="component" value="Unassembled WGS sequence"/>
</dbReference>
<dbReference type="GO" id="GO:0016192">
    <property type="term" value="P:vesicle-mediated transport"/>
    <property type="evidence" value="ECO:0007669"/>
    <property type="project" value="UniProtKB-KW"/>
</dbReference>
<keyword evidence="5" id="KW-0653">Protein transport</keyword>
<dbReference type="SUPFAM" id="SSF48452">
    <property type="entry name" value="TPR-like"/>
    <property type="match status" value="2"/>
</dbReference>
<evidence type="ECO:0000256" key="8">
    <source>
        <dbReference type="ARBA" id="ARBA00042485"/>
    </source>
</evidence>
<feature type="region of interest" description="Disordered" evidence="9">
    <location>
        <begin position="338"/>
        <end position="386"/>
    </location>
</feature>
<reference evidence="10" key="1">
    <citation type="submission" date="2021-11" db="EMBL/GenBank/DDBJ databases">
        <authorList>
            <person name="Schell T."/>
        </authorList>
    </citation>
    <scope>NUCLEOTIDE SEQUENCE</scope>
    <source>
        <strain evidence="10">M5</strain>
    </source>
</reference>
<keyword evidence="11" id="KW-1185">Reference proteome</keyword>
<feature type="compositionally biased region" description="Polar residues" evidence="9">
    <location>
        <begin position="359"/>
        <end position="370"/>
    </location>
</feature>